<dbReference type="RefSeq" id="WP_183786524.1">
    <property type="nucleotide sequence ID" value="NZ_JACIBS010000003.1"/>
</dbReference>
<evidence type="ECO:0000256" key="5">
    <source>
        <dbReference type="SAM" id="MobiDB-lite"/>
    </source>
</evidence>
<accession>A0A839Y013</accession>
<evidence type="ECO:0000313" key="8">
    <source>
        <dbReference type="Proteomes" id="UP000564573"/>
    </source>
</evidence>
<protein>
    <submittedName>
        <fullName evidence="7">Zinc/manganese transport system ATP-binding protein</fullName>
    </submittedName>
</protein>
<comment type="similarity">
    <text evidence="1">Belongs to the ABC transporter superfamily.</text>
</comment>
<dbReference type="SMART" id="SM00382">
    <property type="entry name" value="AAA"/>
    <property type="match status" value="1"/>
</dbReference>
<dbReference type="PANTHER" id="PTHR42734:SF5">
    <property type="entry name" value="IRON TRANSPORT SYSTEM ATP-BINDING PROTEIN HI_0361-RELATED"/>
    <property type="match status" value="1"/>
</dbReference>
<dbReference type="InterPro" id="IPR017871">
    <property type="entry name" value="ABC_transporter-like_CS"/>
</dbReference>
<reference evidence="7 8" key="1">
    <citation type="submission" date="2020-08" db="EMBL/GenBank/DDBJ databases">
        <title>Sequencing the genomes of 1000 actinobacteria strains.</title>
        <authorList>
            <person name="Klenk H.-P."/>
        </authorList>
    </citation>
    <scope>NUCLEOTIDE SEQUENCE [LARGE SCALE GENOMIC DNA]</scope>
    <source>
        <strain evidence="7 8">DSM 45267</strain>
    </source>
</reference>
<feature type="region of interest" description="Disordered" evidence="5">
    <location>
        <begin position="1"/>
        <end position="38"/>
    </location>
</feature>
<dbReference type="PANTHER" id="PTHR42734">
    <property type="entry name" value="METAL TRANSPORT SYSTEM ATP-BINDING PROTEIN TM_0124-RELATED"/>
    <property type="match status" value="1"/>
</dbReference>
<dbReference type="PROSITE" id="PS00211">
    <property type="entry name" value="ABC_TRANSPORTER_1"/>
    <property type="match status" value="1"/>
</dbReference>
<dbReference type="Pfam" id="PF00005">
    <property type="entry name" value="ABC_tran"/>
    <property type="match status" value="1"/>
</dbReference>
<dbReference type="NCBIfam" id="NF040873">
    <property type="entry name" value="AztA"/>
    <property type="match status" value="1"/>
</dbReference>
<dbReference type="GO" id="GO:0005524">
    <property type="term" value="F:ATP binding"/>
    <property type="evidence" value="ECO:0007669"/>
    <property type="project" value="UniProtKB-KW"/>
</dbReference>
<comment type="caution">
    <text evidence="7">The sequence shown here is derived from an EMBL/GenBank/DDBJ whole genome shotgun (WGS) entry which is preliminary data.</text>
</comment>
<evidence type="ECO:0000256" key="4">
    <source>
        <dbReference type="ARBA" id="ARBA00022840"/>
    </source>
</evidence>
<dbReference type="Proteomes" id="UP000564573">
    <property type="component" value="Unassembled WGS sequence"/>
</dbReference>
<keyword evidence="3" id="KW-0547">Nucleotide-binding</keyword>
<feature type="domain" description="ABC transporter" evidence="6">
    <location>
        <begin position="43"/>
        <end position="268"/>
    </location>
</feature>
<dbReference type="SUPFAM" id="SSF52540">
    <property type="entry name" value="P-loop containing nucleoside triphosphate hydrolases"/>
    <property type="match status" value="1"/>
</dbReference>
<dbReference type="InterPro" id="IPR003593">
    <property type="entry name" value="AAA+_ATPase"/>
</dbReference>
<organism evidence="7 8">
    <name type="scientific">Prauserella sediminis</name>
    <dbReference type="NCBI Taxonomy" id="577680"/>
    <lineage>
        <taxon>Bacteria</taxon>
        <taxon>Bacillati</taxon>
        <taxon>Actinomycetota</taxon>
        <taxon>Actinomycetes</taxon>
        <taxon>Pseudonocardiales</taxon>
        <taxon>Pseudonocardiaceae</taxon>
        <taxon>Prauserella</taxon>
        <taxon>Prauserella salsuginis group</taxon>
    </lineage>
</organism>
<proteinExistence type="inferred from homology"/>
<evidence type="ECO:0000256" key="1">
    <source>
        <dbReference type="ARBA" id="ARBA00005417"/>
    </source>
</evidence>
<dbReference type="AlphaFoldDB" id="A0A839Y013"/>
<dbReference type="PROSITE" id="PS50893">
    <property type="entry name" value="ABC_TRANSPORTER_2"/>
    <property type="match status" value="1"/>
</dbReference>
<dbReference type="GO" id="GO:0016887">
    <property type="term" value="F:ATP hydrolysis activity"/>
    <property type="evidence" value="ECO:0007669"/>
    <property type="project" value="InterPro"/>
</dbReference>
<keyword evidence="4 7" id="KW-0067">ATP-binding</keyword>
<evidence type="ECO:0000313" key="7">
    <source>
        <dbReference type="EMBL" id="MBB3665305.1"/>
    </source>
</evidence>
<dbReference type="InterPro" id="IPR050153">
    <property type="entry name" value="Metal_Ion_Import_ABC"/>
</dbReference>
<dbReference type="InterPro" id="IPR027417">
    <property type="entry name" value="P-loop_NTPase"/>
</dbReference>
<dbReference type="Gene3D" id="3.40.50.300">
    <property type="entry name" value="P-loop containing nucleotide triphosphate hydrolases"/>
    <property type="match status" value="1"/>
</dbReference>
<dbReference type="EMBL" id="JACIBS010000003">
    <property type="protein sequence ID" value="MBB3665305.1"/>
    <property type="molecule type" value="Genomic_DNA"/>
</dbReference>
<name>A0A839Y013_9PSEU</name>
<sequence>MTQTTNDTGAGPPGRRTPDAGVRAGPALPSHGDDTTAPEPAEVALDEVSAGYDGTTVLHGVTARLPCGAVTAIVGPNGAGKSTMVGVIAGVVRPDSGRVTTPTATRPALVVQQSGLPEQLPITVRDVVRMGRWARRGPWRRLRRDDHRLVEDALDHLGIAHLARRRLSTLSGGQRQRALVAQGLVQHSEVLLLDEPAAGLDVAAQDAIAAALHSAAADGTAAVHVTHDLADADRADHCVLLAGGRVLAEGPPADVLTHEVVDHAWGLDRYRGR</sequence>
<evidence type="ECO:0000259" key="6">
    <source>
        <dbReference type="PROSITE" id="PS50893"/>
    </source>
</evidence>
<dbReference type="InterPro" id="IPR047748">
    <property type="entry name" value="AztA-like"/>
</dbReference>
<evidence type="ECO:0000256" key="2">
    <source>
        <dbReference type="ARBA" id="ARBA00022448"/>
    </source>
</evidence>
<dbReference type="InterPro" id="IPR003439">
    <property type="entry name" value="ABC_transporter-like_ATP-bd"/>
</dbReference>
<gene>
    <name evidence="7" type="ORF">FB384_004258</name>
</gene>
<keyword evidence="8" id="KW-1185">Reference proteome</keyword>
<evidence type="ECO:0000256" key="3">
    <source>
        <dbReference type="ARBA" id="ARBA00022741"/>
    </source>
</evidence>
<keyword evidence="2" id="KW-0813">Transport</keyword>